<dbReference type="GO" id="GO:0005762">
    <property type="term" value="C:mitochondrial large ribosomal subunit"/>
    <property type="evidence" value="ECO:0007669"/>
    <property type="project" value="TreeGrafter"/>
</dbReference>
<dbReference type="PANTHER" id="PTHR33618">
    <property type="entry name" value="39S RIBOSOMAL PROTEIN L53, MITOCHONDRIAL"/>
    <property type="match status" value="1"/>
</dbReference>
<accession>A0A1D1ZG51</accession>
<dbReference type="EMBL" id="GDJX01002099">
    <property type="protein sequence ID" value="JAT65837.1"/>
    <property type="molecule type" value="Transcribed_RNA"/>
</dbReference>
<dbReference type="Gene3D" id="3.40.30.10">
    <property type="entry name" value="Glutaredoxin"/>
    <property type="match status" value="1"/>
</dbReference>
<proteinExistence type="predicted"/>
<dbReference type="InterPro" id="IPR052473">
    <property type="entry name" value="mtLSU_mL53"/>
</dbReference>
<gene>
    <name evidence="1" type="ORF">g.43941</name>
</gene>
<reference evidence="1" key="1">
    <citation type="submission" date="2015-07" db="EMBL/GenBank/DDBJ databases">
        <title>Transcriptome Assembly of Anthurium amnicola.</title>
        <authorList>
            <person name="Suzuki J."/>
        </authorList>
    </citation>
    <scope>NUCLEOTIDE SEQUENCE</scope>
</reference>
<protein>
    <submittedName>
        <fullName evidence="1">Uncharacterized protein</fullName>
    </submittedName>
</protein>
<feature type="non-terminal residue" evidence="1">
    <location>
        <position position="1"/>
    </location>
</feature>
<name>A0A1D1ZG51_9ARAE</name>
<organism evidence="1">
    <name type="scientific">Anthurium amnicola</name>
    <dbReference type="NCBI Taxonomy" id="1678845"/>
    <lineage>
        <taxon>Eukaryota</taxon>
        <taxon>Viridiplantae</taxon>
        <taxon>Streptophyta</taxon>
        <taxon>Embryophyta</taxon>
        <taxon>Tracheophyta</taxon>
        <taxon>Spermatophyta</taxon>
        <taxon>Magnoliopsida</taxon>
        <taxon>Liliopsida</taxon>
        <taxon>Araceae</taxon>
        <taxon>Pothoideae</taxon>
        <taxon>Potheae</taxon>
        <taxon>Anthurium</taxon>
    </lineage>
</organism>
<evidence type="ECO:0000313" key="1">
    <source>
        <dbReference type="EMBL" id="JAT65837.1"/>
    </source>
</evidence>
<sequence>SSSSSSPACQVLVKRRTDDHPPRITITYVNGAEEVVDATSTSAHSLRERILHNGRMLETEKMFRDAGERWPVLIPEDELRMPFPGTKAFDRAVDVEVSQEKQKKRASECEIKIKMKYFG</sequence>
<dbReference type="AlphaFoldDB" id="A0A1D1ZG51"/>
<dbReference type="PANTHER" id="PTHR33618:SF1">
    <property type="entry name" value="LARGE RIBOSOMAL SUBUNIT PROTEIN ML53"/>
    <property type="match status" value="1"/>
</dbReference>